<dbReference type="OrthoDB" id="530947at2759"/>
<dbReference type="Gene3D" id="1.10.287.70">
    <property type="match status" value="1"/>
</dbReference>
<keyword evidence="1" id="KW-1133">Transmembrane helix</keyword>
<dbReference type="EMBL" id="BEGY01000003">
    <property type="protein sequence ID" value="GAX73409.1"/>
    <property type="molecule type" value="Genomic_DNA"/>
</dbReference>
<proteinExistence type="predicted"/>
<keyword evidence="1" id="KW-0812">Transmembrane</keyword>
<accession>A0A250WRT2</accession>
<evidence type="ECO:0000256" key="1">
    <source>
        <dbReference type="SAM" id="Phobius"/>
    </source>
</evidence>
<feature type="transmembrane region" description="Helical" evidence="1">
    <location>
        <begin position="22"/>
        <end position="43"/>
    </location>
</feature>
<dbReference type="AlphaFoldDB" id="A0A250WRT2"/>
<protein>
    <recommendedName>
        <fullName evidence="4">Ionotropic glutamate receptor C-terminal domain-containing protein</fullName>
    </recommendedName>
</protein>
<sequence>MSQVNAGSGTVDYVNVFFQSDVVTTIAVSVICCFFTAHLIWLIERTQFGKSALLTNPKEGFNPKYLDGLRDGMWFASNTILNGIVSSEKTIITPLGKLITTVWTLFGILATAYITSILSSTLTTNNLSGSLITTAADAAGTVMCIESGFSNDFFSNAFPGIGVQKVLVPSVFDCYPLVTNGTVQTVFDVREQSITWFQSGYGTDLMISPVLSPQGYGIVMPEKWTNEEAIDEALLMWQTEYKVYTPAYTNSSNLWFSGNPADITWGSGSPPSTSKRYNWYLIGSAMAITGLYALSQGAVLLINFLRKRMQVFPLLGDLPGSPLSYGKGGDSCNDLSTKSVMLTRLGTALDFLTEGPDQHKFEEHSAVVGGGTMKSARSMTGAFSKAMNQDASMMATVSIKVGNSTDEHGRGGRMQREPLGATCEAMKNLNAELVDMKQQLAFLYLTLSTTTPCGDSSSSRSEASVLRQQQTFVQPQHAAPADSILLSGVSMTPILTINGMPVPVAKASYSKEDLSYGSGASGSVRRYSFQQVTMGPAESVAGADCLPHPVASAEDGALKIGPGHNSTMKYDVDEVLEL</sequence>
<dbReference type="SUPFAM" id="SSF81324">
    <property type="entry name" value="Voltage-gated potassium channels"/>
    <property type="match status" value="1"/>
</dbReference>
<name>A0A250WRT2_9CHLO</name>
<evidence type="ECO:0000313" key="2">
    <source>
        <dbReference type="EMBL" id="GAX73409.1"/>
    </source>
</evidence>
<gene>
    <name evidence="2" type="ORF">CEUSTIGMA_g861.t1</name>
</gene>
<organism evidence="2 3">
    <name type="scientific">Chlamydomonas eustigma</name>
    <dbReference type="NCBI Taxonomy" id="1157962"/>
    <lineage>
        <taxon>Eukaryota</taxon>
        <taxon>Viridiplantae</taxon>
        <taxon>Chlorophyta</taxon>
        <taxon>core chlorophytes</taxon>
        <taxon>Chlorophyceae</taxon>
        <taxon>CS clade</taxon>
        <taxon>Chlamydomonadales</taxon>
        <taxon>Chlamydomonadaceae</taxon>
        <taxon>Chlamydomonas</taxon>
    </lineage>
</organism>
<dbReference type="SUPFAM" id="SSF53850">
    <property type="entry name" value="Periplasmic binding protein-like II"/>
    <property type="match status" value="1"/>
</dbReference>
<keyword evidence="3" id="KW-1185">Reference proteome</keyword>
<keyword evidence="1" id="KW-0472">Membrane</keyword>
<evidence type="ECO:0000313" key="3">
    <source>
        <dbReference type="Proteomes" id="UP000232323"/>
    </source>
</evidence>
<comment type="caution">
    <text evidence="2">The sequence shown here is derived from an EMBL/GenBank/DDBJ whole genome shotgun (WGS) entry which is preliminary data.</text>
</comment>
<reference evidence="2 3" key="1">
    <citation type="submission" date="2017-08" db="EMBL/GenBank/DDBJ databases">
        <title>Acidophilic green algal genome provides insights into adaptation to an acidic environment.</title>
        <authorList>
            <person name="Hirooka S."/>
            <person name="Hirose Y."/>
            <person name="Kanesaki Y."/>
            <person name="Higuchi S."/>
            <person name="Fujiwara T."/>
            <person name="Onuma R."/>
            <person name="Era A."/>
            <person name="Ohbayashi R."/>
            <person name="Uzuka A."/>
            <person name="Nozaki H."/>
            <person name="Yoshikawa H."/>
            <person name="Miyagishima S.Y."/>
        </authorList>
    </citation>
    <scope>NUCLEOTIDE SEQUENCE [LARGE SCALE GENOMIC DNA]</scope>
    <source>
        <strain evidence="2 3">NIES-2499</strain>
    </source>
</reference>
<feature type="transmembrane region" description="Helical" evidence="1">
    <location>
        <begin position="279"/>
        <end position="305"/>
    </location>
</feature>
<dbReference type="Proteomes" id="UP000232323">
    <property type="component" value="Unassembled WGS sequence"/>
</dbReference>
<evidence type="ECO:0008006" key="4">
    <source>
        <dbReference type="Google" id="ProtNLM"/>
    </source>
</evidence>